<dbReference type="PANTHER" id="PTHR34203">
    <property type="entry name" value="METHYLTRANSFERASE, FKBM FAMILY PROTEIN"/>
    <property type="match status" value="1"/>
</dbReference>
<gene>
    <name evidence="2" type="ORF">PGLA1383_LOCUS36999</name>
</gene>
<evidence type="ECO:0000313" key="2">
    <source>
        <dbReference type="EMBL" id="CAE8619410.1"/>
    </source>
</evidence>
<dbReference type="InterPro" id="IPR029063">
    <property type="entry name" value="SAM-dependent_MTases_sf"/>
</dbReference>
<dbReference type="PANTHER" id="PTHR34203:SF15">
    <property type="entry name" value="SLL1173 PROTEIN"/>
    <property type="match status" value="1"/>
</dbReference>
<dbReference type="InterPro" id="IPR052514">
    <property type="entry name" value="SAM-dependent_MTase"/>
</dbReference>
<sequence>RKQDRSAASICKFRSLQLVTIGKMPLCSWGRPPWPRGGEALALSFAALALGASGGIVEPLASASEAETARRTDAKCWTENLFLERCCAVPEAESLELGCWNHEFTFLRCCGNQWQPQGYEAWLAAPFQEGADYVHCAEFVKLFKFEELENKLWDRYKECLKDRINSSRSAWRPATLAGQHFPTVLAPGPDGLMFAVPANDFVVSKHIKMFGTFDPQELRLYKELLPVGGTFVDVGANVGAYSVPLAVHVGREGRVLAVEPFQSLFQMLTANSAINGLRNMRTRQLGLGAVEERVQARGPNLEEMNNVGMARVFRPFEEKHAATFAYRMSGTETIDVSTLDKLVELEELKEITVLKVDTEGHLKAVLAGAYETLRLLRPTVVAEFSEDDALQVLERTHGYKCDERMPEHELWVCVPEQRQ</sequence>
<dbReference type="Gene3D" id="3.40.50.150">
    <property type="entry name" value="Vaccinia Virus protein VP39"/>
    <property type="match status" value="1"/>
</dbReference>
<dbReference type="EMBL" id="CAJNNV010027030">
    <property type="protein sequence ID" value="CAE8619410.1"/>
    <property type="molecule type" value="Genomic_DNA"/>
</dbReference>
<feature type="non-terminal residue" evidence="2">
    <location>
        <position position="1"/>
    </location>
</feature>
<proteinExistence type="predicted"/>
<feature type="domain" description="Methyltransferase FkbM" evidence="1">
    <location>
        <begin position="233"/>
        <end position="388"/>
    </location>
</feature>
<evidence type="ECO:0000259" key="1">
    <source>
        <dbReference type="Pfam" id="PF05050"/>
    </source>
</evidence>
<keyword evidence="3" id="KW-1185">Reference proteome</keyword>
<accession>A0A813FZE2</accession>
<dbReference type="Proteomes" id="UP000654075">
    <property type="component" value="Unassembled WGS sequence"/>
</dbReference>
<dbReference type="AlphaFoldDB" id="A0A813FZE2"/>
<comment type="caution">
    <text evidence="2">The sequence shown here is derived from an EMBL/GenBank/DDBJ whole genome shotgun (WGS) entry which is preliminary data.</text>
</comment>
<dbReference type="OrthoDB" id="5835829at2759"/>
<evidence type="ECO:0000313" key="3">
    <source>
        <dbReference type="Proteomes" id="UP000654075"/>
    </source>
</evidence>
<dbReference type="InterPro" id="IPR006342">
    <property type="entry name" value="FkbM_mtfrase"/>
</dbReference>
<organism evidence="2 3">
    <name type="scientific">Polarella glacialis</name>
    <name type="common">Dinoflagellate</name>
    <dbReference type="NCBI Taxonomy" id="89957"/>
    <lineage>
        <taxon>Eukaryota</taxon>
        <taxon>Sar</taxon>
        <taxon>Alveolata</taxon>
        <taxon>Dinophyceae</taxon>
        <taxon>Suessiales</taxon>
        <taxon>Suessiaceae</taxon>
        <taxon>Polarella</taxon>
    </lineage>
</organism>
<protein>
    <recommendedName>
        <fullName evidence="1">Methyltransferase FkbM domain-containing protein</fullName>
    </recommendedName>
</protein>
<reference evidence="2" key="1">
    <citation type="submission" date="2021-02" db="EMBL/GenBank/DDBJ databases">
        <authorList>
            <person name="Dougan E. K."/>
            <person name="Rhodes N."/>
            <person name="Thang M."/>
            <person name="Chan C."/>
        </authorList>
    </citation>
    <scope>NUCLEOTIDE SEQUENCE</scope>
</reference>
<dbReference type="SUPFAM" id="SSF53335">
    <property type="entry name" value="S-adenosyl-L-methionine-dependent methyltransferases"/>
    <property type="match status" value="1"/>
</dbReference>
<dbReference type="NCBIfam" id="TIGR01444">
    <property type="entry name" value="fkbM_fam"/>
    <property type="match status" value="1"/>
</dbReference>
<dbReference type="Pfam" id="PF05050">
    <property type="entry name" value="Methyltransf_21"/>
    <property type="match status" value="1"/>
</dbReference>
<name>A0A813FZE2_POLGL</name>